<dbReference type="Proteomes" id="UP000887574">
    <property type="component" value="Unplaced"/>
</dbReference>
<name>A0A915DSN0_9BILA</name>
<protein>
    <submittedName>
        <fullName evidence="2">Uncharacterized protein</fullName>
    </submittedName>
</protein>
<evidence type="ECO:0000313" key="1">
    <source>
        <dbReference type="Proteomes" id="UP000887574"/>
    </source>
</evidence>
<organism evidence="1 2">
    <name type="scientific">Ditylenchus dipsaci</name>
    <dbReference type="NCBI Taxonomy" id="166011"/>
    <lineage>
        <taxon>Eukaryota</taxon>
        <taxon>Metazoa</taxon>
        <taxon>Ecdysozoa</taxon>
        <taxon>Nematoda</taxon>
        <taxon>Chromadorea</taxon>
        <taxon>Rhabditida</taxon>
        <taxon>Tylenchina</taxon>
        <taxon>Tylenchomorpha</taxon>
        <taxon>Sphaerularioidea</taxon>
        <taxon>Anguinidae</taxon>
        <taxon>Anguininae</taxon>
        <taxon>Ditylenchus</taxon>
    </lineage>
</organism>
<dbReference type="AlphaFoldDB" id="A0A915DSN0"/>
<reference evidence="2" key="1">
    <citation type="submission" date="2022-11" db="UniProtKB">
        <authorList>
            <consortium name="WormBaseParasite"/>
        </authorList>
    </citation>
    <scope>IDENTIFICATION</scope>
</reference>
<keyword evidence="1" id="KW-1185">Reference proteome</keyword>
<evidence type="ECO:0000313" key="2">
    <source>
        <dbReference type="WBParaSite" id="jg23236"/>
    </source>
</evidence>
<dbReference type="WBParaSite" id="jg23236">
    <property type="protein sequence ID" value="jg23236"/>
    <property type="gene ID" value="jg23236"/>
</dbReference>
<proteinExistence type="predicted"/>
<accession>A0A915DSN0</accession>
<sequence>MLSSPPLALLAKIPEDYRIPKSGRTEAVPISKPREQPVEPMRNNAQTDGNTLQRGITAAPLKVLLVTNTTETGLEWHRPCNLIGKHSFVGDYSGRHPESNHQPPSSTGAIAQQLYHSILLTSSPGGPFTNQTGPSLLRGYHNSGPGRRLGIFWFRLQAPVGNPASSMNSGKSSDWARFGGENFVLLFFQ</sequence>